<keyword evidence="1" id="KW-0695">RNA-directed DNA polymerase</keyword>
<dbReference type="AlphaFoldDB" id="A0A6L2JMT8"/>
<protein>
    <submittedName>
        <fullName evidence="1">Reverse transcriptase domain-containing protein</fullName>
    </submittedName>
</protein>
<dbReference type="Pfam" id="PF08284">
    <property type="entry name" value="RVP_2"/>
    <property type="match status" value="1"/>
</dbReference>
<organism evidence="1">
    <name type="scientific">Tanacetum cinerariifolium</name>
    <name type="common">Dalmatian daisy</name>
    <name type="synonym">Chrysanthemum cinerariifolium</name>
    <dbReference type="NCBI Taxonomy" id="118510"/>
    <lineage>
        <taxon>Eukaryota</taxon>
        <taxon>Viridiplantae</taxon>
        <taxon>Streptophyta</taxon>
        <taxon>Embryophyta</taxon>
        <taxon>Tracheophyta</taxon>
        <taxon>Spermatophyta</taxon>
        <taxon>Magnoliopsida</taxon>
        <taxon>eudicotyledons</taxon>
        <taxon>Gunneridae</taxon>
        <taxon>Pentapetalae</taxon>
        <taxon>asterids</taxon>
        <taxon>campanulids</taxon>
        <taxon>Asterales</taxon>
        <taxon>Asteraceae</taxon>
        <taxon>Asteroideae</taxon>
        <taxon>Anthemideae</taxon>
        <taxon>Anthemidinae</taxon>
        <taxon>Tanacetum</taxon>
    </lineage>
</organism>
<reference evidence="1" key="1">
    <citation type="journal article" date="2019" name="Sci. Rep.">
        <title>Draft genome of Tanacetum cinerariifolium, the natural source of mosquito coil.</title>
        <authorList>
            <person name="Yamashiro T."/>
            <person name="Shiraishi A."/>
            <person name="Satake H."/>
            <person name="Nakayama K."/>
        </authorList>
    </citation>
    <scope>NUCLEOTIDE SEQUENCE</scope>
</reference>
<gene>
    <name evidence="1" type="ORF">Tci_010098</name>
</gene>
<proteinExistence type="predicted"/>
<keyword evidence="1" id="KW-0548">Nucleotidyltransferase</keyword>
<keyword evidence="1" id="KW-0808">Transferase</keyword>
<accession>A0A6L2JMT8</accession>
<evidence type="ECO:0000313" key="1">
    <source>
        <dbReference type="EMBL" id="GEU38120.1"/>
    </source>
</evidence>
<sequence>MPPKSVPFTQAAIRRMIKDNVNAAIVAERARKVNVRNKSSGSGPARGQDAVPTAREYTFARMVEPKKAKVDAYIRGLTDNIKGEVTSSRPANLNEPVRMAHKLMDQKAQARDKRILEGKKRKWESFQNGNSSGKGNQRNNSRFLCVNDFLLAMLVSVRSSVGRLVTSQGIVRRKMLPRVQMLCLFQLVMIVDAELKCPNVVTGTILLNNRYAFVLFDSGSDRRFVDTRFSSMLDIDQVKIGASYEVELVDGRVKERSESGRAFKMEIVVARAIKGITHVKLCIITKGKEMRELWLPSLLIEGFLCVNDFLLAMLVSVRSSVGRLAGLEEVTSPLMLSVNPRM</sequence>
<dbReference type="GO" id="GO:0003964">
    <property type="term" value="F:RNA-directed DNA polymerase activity"/>
    <property type="evidence" value="ECO:0007669"/>
    <property type="project" value="UniProtKB-KW"/>
</dbReference>
<name>A0A6L2JMT8_TANCI</name>
<dbReference type="EMBL" id="BKCJ010001014">
    <property type="protein sequence ID" value="GEU38120.1"/>
    <property type="molecule type" value="Genomic_DNA"/>
</dbReference>
<comment type="caution">
    <text evidence="1">The sequence shown here is derived from an EMBL/GenBank/DDBJ whole genome shotgun (WGS) entry which is preliminary data.</text>
</comment>